<dbReference type="RefSeq" id="WP_158976566.1">
    <property type="nucleotide sequence ID" value="NZ_WSFO01000001.1"/>
</dbReference>
<gene>
    <name evidence="6" type="ORF">GP644_01755</name>
</gene>
<evidence type="ECO:0000256" key="3">
    <source>
        <dbReference type="ARBA" id="ARBA00023125"/>
    </source>
</evidence>
<dbReference type="SUPFAM" id="SSF46785">
    <property type="entry name" value="Winged helix' DNA-binding domain"/>
    <property type="match status" value="1"/>
</dbReference>
<dbReference type="AlphaFoldDB" id="A0A6A4RKN4"/>
<sequence>MSILPNDLNWNHLRAFLTTAEAGSLSAAACQLGQTQPTLSRQVAALEAELNMLLFERIGKQLELTQAGLDLLEHLRPMGAAAAQVALTASGQSQSIAGLVRITASDVFSVHRMPDVLRLLRDEAPDLKVEIVAANDIRDLMRREADIAVRHVEPDQPDLIARKLSEIRGHFYASRHYLDQRGYPQTPADMSDHDFIGMGDPPRMIELLAPMGINLSEQNFPYGSESGLVAWELAKQSFGILPMVDSLGDCTPDMVRVLPDANPFMIPVWLVTHRELHSSRRIRLVFDTLAEFLSKS</sequence>
<comment type="similarity">
    <text evidence="1">Belongs to the LysR transcriptional regulatory family.</text>
</comment>
<evidence type="ECO:0000313" key="6">
    <source>
        <dbReference type="EMBL" id="KAE9632525.1"/>
    </source>
</evidence>
<evidence type="ECO:0000313" key="7">
    <source>
        <dbReference type="Proteomes" id="UP000441586"/>
    </source>
</evidence>
<dbReference type="Gene3D" id="3.40.190.290">
    <property type="match status" value="1"/>
</dbReference>
<feature type="domain" description="HTH lysR-type" evidence="5">
    <location>
        <begin position="8"/>
        <end position="65"/>
    </location>
</feature>
<comment type="caution">
    <text evidence="6">The sequence shown here is derived from an EMBL/GenBank/DDBJ whole genome shotgun (WGS) entry which is preliminary data.</text>
</comment>
<dbReference type="Pfam" id="PF03466">
    <property type="entry name" value="LysR_substrate"/>
    <property type="match status" value="1"/>
</dbReference>
<dbReference type="Pfam" id="PF00126">
    <property type="entry name" value="HTH_1"/>
    <property type="match status" value="1"/>
</dbReference>
<protein>
    <submittedName>
        <fullName evidence="6">LysR family transcriptional regulator</fullName>
    </submittedName>
</protein>
<dbReference type="InterPro" id="IPR036390">
    <property type="entry name" value="WH_DNA-bd_sf"/>
</dbReference>
<dbReference type="SUPFAM" id="SSF53850">
    <property type="entry name" value="Periplasmic binding protein-like II"/>
    <property type="match status" value="1"/>
</dbReference>
<reference evidence="6 7" key="1">
    <citation type="submission" date="2019-12" db="EMBL/GenBank/DDBJ databases">
        <authorList>
            <person name="Zhang Y.-J."/>
        </authorList>
    </citation>
    <scope>NUCLEOTIDE SEQUENCE [LARGE SCALE GENOMIC DNA]</scope>
    <source>
        <strain evidence="6 7">H18S-6</strain>
    </source>
</reference>
<dbReference type="GO" id="GO:0006351">
    <property type="term" value="P:DNA-templated transcription"/>
    <property type="evidence" value="ECO:0007669"/>
    <property type="project" value="TreeGrafter"/>
</dbReference>
<dbReference type="GO" id="GO:0043565">
    <property type="term" value="F:sequence-specific DNA binding"/>
    <property type="evidence" value="ECO:0007669"/>
    <property type="project" value="TreeGrafter"/>
</dbReference>
<organism evidence="6 7">
    <name type="scientific">Parasedimentitalea maritima</name>
    <dbReference type="NCBI Taxonomy" id="2578117"/>
    <lineage>
        <taxon>Bacteria</taxon>
        <taxon>Pseudomonadati</taxon>
        <taxon>Pseudomonadota</taxon>
        <taxon>Alphaproteobacteria</taxon>
        <taxon>Rhodobacterales</taxon>
        <taxon>Paracoccaceae</taxon>
        <taxon>Parasedimentitalea</taxon>
    </lineage>
</organism>
<keyword evidence="4" id="KW-0804">Transcription</keyword>
<dbReference type="EMBL" id="WSFO01000001">
    <property type="protein sequence ID" value="KAE9632525.1"/>
    <property type="molecule type" value="Genomic_DNA"/>
</dbReference>
<dbReference type="InterPro" id="IPR058163">
    <property type="entry name" value="LysR-type_TF_proteobact-type"/>
</dbReference>
<dbReference type="PANTHER" id="PTHR30537:SF3">
    <property type="entry name" value="TRANSCRIPTIONAL REGULATORY PROTEIN"/>
    <property type="match status" value="1"/>
</dbReference>
<name>A0A6A4RKN4_9RHOB</name>
<proteinExistence type="inferred from homology"/>
<evidence type="ECO:0000256" key="2">
    <source>
        <dbReference type="ARBA" id="ARBA00023015"/>
    </source>
</evidence>
<dbReference type="Proteomes" id="UP000441586">
    <property type="component" value="Unassembled WGS sequence"/>
</dbReference>
<keyword evidence="3" id="KW-0238">DNA-binding</keyword>
<dbReference type="FunFam" id="1.10.10.10:FF:000001">
    <property type="entry name" value="LysR family transcriptional regulator"/>
    <property type="match status" value="1"/>
</dbReference>
<dbReference type="GO" id="GO:0003700">
    <property type="term" value="F:DNA-binding transcription factor activity"/>
    <property type="evidence" value="ECO:0007669"/>
    <property type="project" value="InterPro"/>
</dbReference>
<keyword evidence="2" id="KW-0805">Transcription regulation</keyword>
<dbReference type="InterPro" id="IPR000847">
    <property type="entry name" value="LysR_HTH_N"/>
</dbReference>
<dbReference type="Gene3D" id="1.10.10.10">
    <property type="entry name" value="Winged helix-like DNA-binding domain superfamily/Winged helix DNA-binding domain"/>
    <property type="match status" value="1"/>
</dbReference>
<evidence type="ECO:0000259" key="5">
    <source>
        <dbReference type="PROSITE" id="PS50931"/>
    </source>
</evidence>
<evidence type="ECO:0000256" key="1">
    <source>
        <dbReference type="ARBA" id="ARBA00009437"/>
    </source>
</evidence>
<dbReference type="InterPro" id="IPR036388">
    <property type="entry name" value="WH-like_DNA-bd_sf"/>
</dbReference>
<dbReference type="PANTHER" id="PTHR30537">
    <property type="entry name" value="HTH-TYPE TRANSCRIPTIONAL REGULATOR"/>
    <property type="match status" value="1"/>
</dbReference>
<evidence type="ECO:0000256" key="4">
    <source>
        <dbReference type="ARBA" id="ARBA00023163"/>
    </source>
</evidence>
<accession>A0A6A4RKN4</accession>
<dbReference type="InterPro" id="IPR005119">
    <property type="entry name" value="LysR_subst-bd"/>
</dbReference>
<dbReference type="PRINTS" id="PR00039">
    <property type="entry name" value="HTHLYSR"/>
</dbReference>
<dbReference type="PROSITE" id="PS50931">
    <property type="entry name" value="HTH_LYSR"/>
    <property type="match status" value="1"/>
</dbReference>